<dbReference type="InterPro" id="IPR000757">
    <property type="entry name" value="Beta-glucanase-like"/>
</dbReference>
<feature type="compositionally biased region" description="Low complexity" evidence="1">
    <location>
        <begin position="97"/>
        <end position="131"/>
    </location>
</feature>
<comment type="caution">
    <text evidence="3">The sequence shown here is derived from an EMBL/GenBank/DDBJ whole genome shotgun (WGS) entry which is preliminary data.</text>
</comment>
<feature type="compositionally biased region" description="Pro residues" evidence="1">
    <location>
        <begin position="154"/>
        <end position="183"/>
    </location>
</feature>
<proteinExistence type="predicted"/>
<dbReference type="CDD" id="cd08023">
    <property type="entry name" value="GH16_laminarinase_like"/>
    <property type="match status" value="1"/>
</dbReference>
<evidence type="ECO:0000313" key="4">
    <source>
        <dbReference type="Proteomes" id="UP000293823"/>
    </source>
</evidence>
<organism evidence="3 4">
    <name type="scientific">Alternaria arborescens</name>
    <dbReference type="NCBI Taxonomy" id="156630"/>
    <lineage>
        <taxon>Eukaryota</taxon>
        <taxon>Fungi</taxon>
        <taxon>Dikarya</taxon>
        <taxon>Ascomycota</taxon>
        <taxon>Pezizomycotina</taxon>
        <taxon>Dothideomycetes</taxon>
        <taxon>Pleosporomycetidae</taxon>
        <taxon>Pleosporales</taxon>
        <taxon>Pleosporineae</taxon>
        <taxon>Pleosporaceae</taxon>
        <taxon>Alternaria</taxon>
        <taxon>Alternaria sect. Alternaria</taxon>
    </lineage>
</organism>
<dbReference type="SUPFAM" id="SSF49899">
    <property type="entry name" value="Concanavalin A-like lectins/glucanases"/>
    <property type="match status" value="1"/>
</dbReference>
<dbReference type="GO" id="GO:0004553">
    <property type="term" value="F:hydrolase activity, hydrolyzing O-glycosyl compounds"/>
    <property type="evidence" value="ECO:0007669"/>
    <property type="project" value="InterPro"/>
</dbReference>
<dbReference type="Gene3D" id="2.60.120.200">
    <property type="match status" value="1"/>
</dbReference>
<gene>
    <name evidence="3" type="ORF">AA0113_g9506</name>
</gene>
<dbReference type="Pfam" id="PF26113">
    <property type="entry name" value="GH16_XgeA"/>
    <property type="match status" value="1"/>
</dbReference>
<feature type="domain" description="GH16" evidence="2">
    <location>
        <begin position="174"/>
        <end position="412"/>
    </location>
</feature>
<feature type="compositionally biased region" description="Low complexity" evidence="1">
    <location>
        <begin position="80"/>
        <end position="89"/>
    </location>
</feature>
<dbReference type="Proteomes" id="UP000293823">
    <property type="component" value="Unassembled WGS sequence"/>
</dbReference>
<evidence type="ECO:0000259" key="2">
    <source>
        <dbReference type="PROSITE" id="PS51762"/>
    </source>
</evidence>
<dbReference type="PANTHER" id="PTHR10963">
    <property type="entry name" value="GLYCOSYL HYDROLASE-RELATED"/>
    <property type="match status" value="1"/>
</dbReference>
<dbReference type="EMBL" id="PEJP01000043">
    <property type="protein sequence ID" value="RYO53094.1"/>
    <property type="molecule type" value="Genomic_DNA"/>
</dbReference>
<dbReference type="InterPro" id="IPR013320">
    <property type="entry name" value="ConA-like_dom_sf"/>
</dbReference>
<evidence type="ECO:0000313" key="3">
    <source>
        <dbReference type="EMBL" id="RYO53094.1"/>
    </source>
</evidence>
<dbReference type="GO" id="GO:0005975">
    <property type="term" value="P:carbohydrate metabolic process"/>
    <property type="evidence" value="ECO:0007669"/>
    <property type="project" value="InterPro"/>
</dbReference>
<dbReference type="AlphaFoldDB" id="A0A4Q4R9F6"/>
<name>A0A4Q4R9F6_9PLEO</name>
<dbReference type="OrthoDB" id="192832at2759"/>
<sequence length="438" mass="49099">MAARQLGLKRKPRRTVASFVPRQRNKMPTFDKLLAKGKAKLSEFTGQPSGGHHQQGHPNQGYPGQQPPQGYQQPPPGYQQPPQGYQQPPQGYPPPNQGQYTGSQYPPQYPPQNQQWGPPQQQWGGAPQQQWGPPPPQQQQSFAPPVPQGSKPHTPQPGGPPPIPQNRPQSAQPPPPQNIPPPQGERVYWKPSFDIATPVSQNFRHEIGDHGWGNDEKQMYTDNAANSFHHDNRLIVRALVQNGSYTSARLTSHQTLSRPRGYLTATCLPPSAPGIWPAYWMLPADPFKWPTDGEVDLAESWNGETENHSCLHWGSYTGEDAQKHRVVKTSLPDLARQPHTYGFAWIEEEGIPGWRGRMIWYIDGRPVMKGSIPEGTRRMEDFRILINIAMGGTVNQGKLPADGYYDFVISDLKMCEEPQGGWQQFEHAWNSTPEGKAM</sequence>
<feature type="compositionally biased region" description="Low complexity" evidence="1">
    <location>
        <begin position="46"/>
        <end position="72"/>
    </location>
</feature>
<dbReference type="PANTHER" id="PTHR10963:SF53">
    <property type="entry name" value="GH16 DOMAIN-CONTAINING PROTEIN"/>
    <property type="match status" value="1"/>
</dbReference>
<keyword evidence="4" id="KW-1185">Reference proteome</keyword>
<dbReference type="InterPro" id="IPR050546">
    <property type="entry name" value="Glycosyl_Hydrlase_16"/>
</dbReference>
<feature type="region of interest" description="Disordered" evidence="1">
    <location>
        <begin position="1"/>
        <end position="188"/>
    </location>
</feature>
<evidence type="ECO:0000256" key="1">
    <source>
        <dbReference type="SAM" id="MobiDB-lite"/>
    </source>
</evidence>
<accession>A0A4Q4R9F6</accession>
<dbReference type="PROSITE" id="PS51762">
    <property type="entry name" value="GH16_2"/>
    <property type="match status" value="1"/>
</dbReference>
<reference evidence="4" key="1">
    <citation type="journal article" date="2019" name="bioRxiv">
        <title>Genomics, evolutionary history and diagnostics of the Alternaria alternata species group including apple and Asian pear pathotypes.</title>
        <authorList>
            <person name="Armitage A.D."/>
            <person name="Cockerton H.M."/>
            <person name="Sreenivasaprasad S."/>
            <person name="Woodhall J.W."/>
            <person name="Lane C.R."/>
            <person name="Harrison R.J."/>
            <person name="Clarkson J.P."/>
        </authorList>
    </citation>
    <scope>NUCLEOTIDE SEQUENCE [LARGE SCALE GENOMIC DNA]</scope>
    <source>
        <strain evidence="4">RGR 97.0016</strain>
    </source>
</reference>
<protein>
    <recommendedName>
        <fullName evidence="2">GH16 domain-containing protein</fullName>
    </recommendedName>
</protein>